<dbReference type="VEuPathDB" id="FungiDB:TSTA_009810"/>
<dbReference type="Gene3D" id="3.30.559.10">
    <property type="entry name" value="Chloramphenicol acetyltransferase-like domain"/>
    <property type="match status" value="2"/>
</dbReference>
<reference evidence="2" key="1">
    <citation type="journal article" date="2018" name="J. Am. Chem. Soc.">
        <title>Biosynthesis of Heptacyclic Duclauxins Requires Extensive Redox Modifications of the Phenalenone Aromatic Polyketide.</title>
        <authorList>
            <person name="Gao S.S."/>
            <person name="Zhang T."/>
            <person name="Garcia-Borras M."/>
            <person name="Hung Y.S."/>
            <person name="Billingsley J.M."/>
            <person name="Houk K.N."/>
            <person name="Hu Y."/>
            <person name="Tang Y."/>
        </authorList>
    </citation>
    <scope>NUCLEOTIDE SEQUENCE</scope>
</reference>
<dbReference type="GO" id="GO:0016747">
    <property type="term" value="F:acyltransferase activity, transferring groups other than amino-acyl groups"/>
    <property type="evidence" value="ECO:0007669"/>
    <property type="project" value="TreeGrafter"/>
</dbReference>
<dbReference type="InterPro" id="IPR023213">
    <property type="entry name" value="CAT-like_dom_sf"/>
</dbReference>
<dbReference type="Pfam" id="PF02458">
    <property type="entry name" value="Transferase"/>
    <property type="match status" value="1"/>
</dbReference>
<dbReference type="InterPro" id="IPR050317">
    <property type="entry name" value="Plant_Fungal_Acyltransferase"/>
</dbReference>
<dbReference type="GO" id="GO:0044550">
    <property type="term" value="P:secondary metabolite biosynthetic process"/>
    <property type="evidence" value="ECO:0007669"/>
    <property type="project" value="TreeGrafter"/>
</dbReference>
<dbReference type="PANTHER" id="PTHR31642:SF310">
    <property type="entry name" value="FATTY ALCOHOL:CAFFEOYL-COA ACYLTRANSFERASE"/>
    <property type="match status" value="1"/>
</dbReference>
<dbReference type="OMA" id="NDQIMPR"/>
<organism evidence="2">
    <name type="scientific">Talaromyces stipitatus</name>
    <dbReference type="NCBI Taxonomy" id="28564"/>
    <lineage>
        <taxon>Eukaryota</taxon>
        <taxon>Fungi</taxon>
        <taxon>Dikarya</taxon>
        <taxon>Ascomycota</taxon>
        <taxon>Pezizomycotina</taxon>
        <taxon>Eurotiomycetes</taxon>
        <taxon>Eurotiomycetidae</taxon>
        <taxon>Eurotiales</taxon>
        <taxon>Trichocomaceae</taxon>
        <taxon>Talaromyces</taxon>
        <taxon>Talaromyces sect. Talaromyces</taxon>
    </lineage>
</organism>
<evidence type="ECO:0000256" key="1">
    <source>
        <dbReference type="ARBA" id="ARBA00022679"/>
    </source>
</evidence>
<keyword evidence="1 2" id="KW-0808">Transferase</keyword>
<gene>
    <name evidence="2" type="primary">duxO</name>
</gene>
<accession>A0A2U9K764</accession>
<proteinExistence type="predicted"/>
<dbReference type="EMBL" id="MH388795">
    <property type="protein sequence ID" value="AWS21695.1"/>
    <property type="molecule type" value="Genomic_DNA"/>
</dbReference>
<name>A0A2U9K764_9EURO</name>
<reference evidence="2" key="2">
    <citation type="submission" date="2018-05" db="EMBL/GenBank/DDBJ databases">
        <authorList>
            <person name="Lanie J.A."/>
            <person name="Ng W.-L."/>
            <person name="Kazmierczak K.M."/>
            <person name="Andrzejewski T.M."/>
            <person name="Davidsen T.M."/>
            <person name="Wayne K.J."/>
            <person name="Tettelin H."/>
            <person name="Glass J.I."/>
            <person name="Rusch D."/>
            <person name="Podicherti R."/>
            <person name="Tsui H.-C.T."/>
            <person name="Winkler M.E."/>
        </authorList>
    </citation>
    <scope>NUCLEOTIDE SEQUENCE</scope>
</reference>
<evidence type="ECO:0000313" key="2">
    <source>
        <dbReference type="EMBL" id="AWS21695.1"/>
    </source>
</evidence>
<sequence>MSMHSQTLQLSPLDLIPPGYYTRIALSFRTTEYVQHLNEICQKSIPWLGGKVLPTTTIDDKKELQVCWNEGDSPEIKHMDSLPGSYMDTAAAGMPLTTIPEDKWPLSNLINHEIRQTGAPVLAIGVVPFSAGDGVVLCLCFHHNVVDAGGMAEVLRVWASVICGESAPIFPSINDRVGRLGAALSAHTGATQFGELLPDILLASLSEYTPTPLHFVADHFANCTSAVLKVSLVKIEQLKTRLAGQTTSPLTVNTIICAFLWCSVTRVRQKRDTTLFSSGEKSKFGTSVNGRARINPDFANPGKDFYFGNVYLYALAELDVDSVQESPADVLSKSLPRICDAIAASYSTEKLNTNYISSLHHLISSHINKLPAGLFPAWSISSGRDLAITSWANLGIYEMRFGDILGYPEFVRLPFAKLDSAGIVLPRKRLIESDFMEVIVMLRECDVQALSEDEVWAEIAY</sequence>
<dbReference type="PANTHER" id="PTHR31642">
    <property type="entry name" value="TRICHOTHECENE 3-O-ACETYLTRANSFERASE"/>
    <property type="match status" value="1"/>
</dbReference>
<dbReference type="AlphaFoldDB" id="A0A2U9K764"/>
<protein>
    <submittedName>
        <fullName evidence="2">Trichothecene 3-O-acetyltransferase</fullName>
    </submittedName>
</protein>